<comment type="cofactor">
    <cofactor evidence="2">
        <name>Zn(2+)</name>
        <dbReference type="ChEBI" id="CHEBI:29105"/>
    </cofactor>
</comment>
<dbReference type="InterPro" id="IPR050072">
    <property type="entry name" value="Peptidase_M20A"/>
</dbReference>
<evidence type="ECO:0000256" key="3">
    <source>
        <dbReference type="ARBA" id="ARBA00006247"/>
    </source>
</evidence>
<feature type="domain" description="Peptidase M20 dimerisation" evidence="8">
    <location>
        <begin position="193"/>
        <end position="295"/>
    </location>
</feature>
<dbReference type="Proteomes" id="UP000095390">
    <property type="component" value="Unassembled WGS sequence"/>
</dbReference>
<evidence type="ECO:0000256" key="2">
    <source>
        <dbReference type="ARBA" id="ARBA00001947"/>
    </source>
</evidence>
<dbReference type="EC" id="3.5.1.16" evidence="9"/>
<gene>
    <name evidence="9" type="primary">argE</name>
    <name evidence="9" type="ORF">ERS852578_00633</name>
</gene>
<dbReference type="CDD" id="cd08659">
    <property type="entry name" value="M20_ArgE_DapE-like"/>
    <property type="match status" value="1"/>
</dbReference>
<dbReference type="GO" id="GO:0046872">
    <property type="term" value="F:metal ion binding"/>
    <property type="evidence" value="ECO:0007669"/>
    <property type="project" value="UniProtKB-KW"/>
</dbReference>
<organism evidence="9 10">
    <name type="scientific">Anaerobutyricum hallii</name>
    <dbReference type="NCBI Taxonomy" id="39488"/>
    <lineage>
        <taxon>Bacteria</taxon>
        <taxon>Bacillati</taxon>
        <taxon>Bacillota</taxon>
        <taxon>Clostridia</taxon>
        <taxon>Lachnospirales</taxon>
        <taxon>Lachnospiraceae</taxon>
        <taxon>Anaerobutyricum</taxon>
    </lineage>
</organism>
<dbReference type="OrthoDB" id="9792335at2"/>
<dbReference type="InterPro" id="IPR011650">
    <property type="entry name" value="Peptidase_M20_dimer"/>
</dbReference>
<sequence length="403" mass="45497">METYEESVELTRTFVKIESTNPGTEEAAMREAILAYLKDTSCEIQLDDVGNGRKNVIATLWPENTKEESIKEKYKEVPMFIFICHMDTVVVGEGWTKNPFGAEIEEQNGILRMYGRGSCDMKSGLACALATFKKTARRLEKGEISLKCPLRMICTIDEEGDMTGSDHIVEQEFVKKEDYVLDLEPTDGEIQMAHKGRLWFHVHVKGITAHASKPEKGADAIFAASKFIVQIQEIFEHFPVHEELGYSTITFGQIQGGYQPYVVPDACTIFIDCRLAPPVTNQIVVQHFNKIIKEIETQIPGIKISYDITGNRPYIEKNPDSILLKNLKEAVEAETKQKAVVKAFTGYTDTAVIAGRLHNTECMSYGPGSLQYAHKPDEFVEIRDIIRCEKVMNHLVMSLCEER</sequence>
<dbReference type="PANTHER" id="PTHR43808">
    <property type="entry name" value="ACETYLORNITHINE DEACETYLASE"/>
    <property type="match status" value="1"/>
</dbReference>
<evidence type="ECO:0000256" key="5">
    <source>
        <dbReference type="ARBA" id="ARBA00022801"/>
    </source>
</evidence>
<dbReference type="Gene3D" id="3.40.630.10">
    <property type="entry name" value="Zn peptidases"/>
    <property type="match status" value="2"/>
</dbReference>
<evidence type="ECO:0000256" key="7">
    <source>
        <dbReference type="ARBA" id="ARBA00023285"/>
    </source>
</evidence>
<keyword evidence="6" id="KW-0862">Zinc</keyword>
<dbReference type="Gene3D" id="3.30.70.360">
    <property type="match status" value="1"/>
</dbReference>
<dbReference type="SUPFAM" id="SSF53187">
    <property type="entry name" value="Zn-dependent exopeptidases"/>
    <property type="match status" value="1"/>
</dbReference>
<dbReference type="AlphaFoldDB" id="A0A173S4I2"/>
<dbReference type="GO" id="GO:0008777">
    <property type="term" value="F:acetylornithine deacetylase activity"/>
    <property type="evidence" value="ECO:0007669"/>
    <property type="project" value="UniProtKB-EC"/>
</dbReference>
<evidence type="ECO:0000259" key="8">
    <source>
        <dbReference type="Pfam" id="PF07687"/>
    </source>
</evidence>
<dbReference type="InterPro" id="IPR002933">
    <property type="entry name" value="Peptidase_M20"/>
</dbReference>
<proteinExistence type="inferred from homology"/>
<evidence type="ECO:0000313" key="10">
    <source>
        <dbReference type="Proteomes" id="UP000095390"/>
    </source>
</evidence>
<protein>
    <submittedName>
        <fullName evidence="9">Acetylornithine deacetylase</fullName>
        <ecNumber evidence="9">3.5.1.16</ecNumber>
    </submittedName>
</protein>
<dbReference type="RefSeq" id="WP_055182402.1">
    <property type="nucleotide sequence ID" value="NZ_CYYC01000005.1"/>
</dbReference>
<keyword evidence="4" id="KW-0479">Metal-binding</keyword>
<dbReference type="InterPro" id="IPR036264">
    <property type="entry name" value="Bact_exopeptidase_dim_dom"/>
</dbReference>
<evidence type="ECO:0000256" key="6">
    <source>
        <dbReference type="ARBA" id="ARBA00022833"/>
    </source>
</evidence>
<name>A0A173S4I2_9FIRM</name>
<evidence type="ECO:0000256" key="1">
    <source>
        <dbReference type="ARBA" id="ARBA00001941"/>
    </source>
</evidence>
<dbReference type="NCBIfam" id="TIGR01910">
    <property type="entry name" value="DapE-ArgE"/>
    <property type="match status" value="1"/>
</dbReference>
<keyword evidence="5 9" id="KW-0378">Hydrolase</keyword>
<reference evidence="9 10" key="1">
    <citation type="submission" date="2015-09" db="EMBL/GenBank/DDBJ databases">
        <authorList>
            <consortium name="Pathogen Informatics"/>
        </authorList>
    </citation>
    <scope>NUCLEOTIDE SEQUENCE [LARGE SCALE GENOMIC DNA]</scope>
    <source>
        <strain evidence="9 10">2789STDY5834966</strain>
    </source>
</reference>
<dbReference type="Pfam" id="PF07687">
    <property type="entry name" value="M20_dimer"/>
    <property type="match status" value="1"/>
</dbReference>
<dbReference type="InterPro" id="IPR010182">
    <property type="entry name" value="ArgE/DapE"/>
</dbReference>
<dbReference type="EMBL" id="CYYC01000005">
    <property type="protein sequence ID" value="CUM84777.1"/>
    <property type="molecule type" value="Genomic_DNA"/>
</dbReference>
<evidence type="ECO:0000313" key="9">
    <source>
        <dbReference type="EMBL" id="CUM84777.1"/>
    </source>
</evidence>
<comment type="similarity">
    <text evidence="3">Belongs to the peptidase M20A family.</text>
</comment>
<dbReference type="Pfam" id="PF01546">
    <property type="entry name" value="Peptidase_M20"/>
    <property type="match status" value="1"/>
</dbReference>
<accession>A0A173S4I2</accession>
<evidence type="ECO:0000256" key="4">
    <source>
        <dbReference type="ARBA" id="ARBA00022723"/>
    </source>
</evidence>
<comment type="cofactor">
    <cofactor evidence="1">
        <name>Co(2+)</name>
        <dbReference type="ChEBI" id="CHEBI:48828"/>
    </cofactor>
</comment>
<keyword evidence="7" id="KW-0170">Cobalt</keyword>
<dbReference type="SUPFAM" id="SSF55031">
    <property type="entry name" value="Bacterial exopeptidase dimerisation domain"/>
    <property type="match status" value="1"/>
</dbReference>